<dbReference type="PROSITE" id="PS50893">
    <property type="entry name" value="ABC_TRANSPORTER_2"/>
    <property type="match status" value="1"/>
</dbReference>
<comment type="caution">
    <text evidence="14">The sequence shown here is derived from an EMBL/GenBank/DDBJ whole genome shotgun (WGS) entry which is preliminary data.</text>
</comment>
<evidence type="ECO:0000256" key="3">
    <source>
        <dbReference type="ARBA" id="ARBA00022475"/>
    </source>
</evidence>
<dbReference type="InterPro" id="IPR036640">
    <property type="entry name" value="ABC1_TM_sf"/>
</dbReference>
<evidence type="ECO:0000259" key="13">
    <source>
        <dbReference type="PROSITE" id="PS50929"/>
    </source>
</evidence>
<dbReference type="InterPro" id="IPR003439">
    <property type="entry name" value="ABC_transporter-like_ATP-bd"/>
</dbReference>
<dbReference type="PROSITE" id="PS00211">
    <property type="entry name" value="ABC_TRANSPORTER_1"/>
    <property type="match status" value="1"/>
</dbReference>
<dbReference type="Gene3D" id="3.40.50.300">
    <property type="entry name" value="P-loop containing nucleotide triphosphate hydrolases"/>
    <property type="match status" value="1"/>
</dbReference>
<evidence type="ECO:0000256" key="7">
    <source>
        <dbReference type="ARBA" id="ARBA00022989"/>
    </source>
</evidence>
<sequence length="621" mass="65286">MTGTFRRAAEVVALGVRAQPRLFTLAVAGSALYGVMTAATAWAVGWITRTQVTPAIAEHTLTPRRAAVIGGTILAVVILTTVGVLLRRIAGGFTMFNVAAHYRGKVTRQYLRLPLSWHHRHPSGQLLSNANADVEAAWGIFMPLPMALGVIVMLLTGAVQMFLVDPVLALIGLVIFPLLFVANAIFQRRMSARVTRAQQLRADVAEVAHESVEGALLVKVMGRENLEAARFADVSHRLRDAGIAVGRTRGAFDPIIEAIPTLGILAVLAVGAHRAVSGAADTADVVQIAYLISVLAFPVRALGWVLGEIPRTLVGWDRVAAVLSAEGAMEYGAHAPTSPADGGAEVTFEHVGYDYALDEDDLATSAAGPPSALRDVNFTIPAGSTVAVVGATGSGKSTLASLVVRLVDPTRGRVRLDGRDLRSLAPGVLAAQAALVPQSTFVFDDSVRGNVTLGARLPDADVWAALGIAQADGFVAALPDGLDSRVGERGTSLSGGQRQRLALARALVRRPRLLVLDDATSAVDPSIEQAILTELGVGSGGMTLLVVAYRMSTIALADEVIYLESGRLSDQGTHEDLMDRSPGYRRLVTAYAKDAARRAGDSADETTPGDRDAVEAIGGRA</sequence>
<proteinExistence type="inferred from homology"/>
<feature type="transmembrane region" description="Helical" evidence="11">
    <location>
        <begin position="167"/>
        <end position="186"/>
    </location>
</feature>
<evidence type="ECO:0000256" key="8">
    <source>
        <dbReference type="ARBA" id="ARBA00023136"/>
    </source>
</evidence>
<keyword evidence="6" id="KW-0067">ATP-binding</keyword>
<dbReference type="PANTHER" id="PTHR24221">
    <property type="entry name" value="ATP-BINDING CASSETTE SUB-FAMILY B"/>
    <property type="match status" value="1"/>
</dbReference>
<dbReference type="Gene3D" id="1.20.1560.10">
    <property type="entry name" value="ABC transporter type 1, transmembrane domain"/>
    <property type="match status" value="1"/>
</dbReference>
<evidence type="ECO:0000256" key="11">
    <source>
        <dbReference type="SAM" id="Phobius"/>
    </source>
</evidence>
<feature type="transmembrane region" description="Helical" evidence="11">
    <location>
        <begin position="22"/>
        <end position="47"/>
    </location>
</feature>
<dbReference type="Pfam" id="PF00664">
    <property type="entry name" value="ABC_membrane"/>
    <property type="match status" value="1"/>
</dbReference>
<dbReference type="PANTHER" id="PTHR24221:SF654">
    <property type="entry name" value="ATP-BINDING CASSETTE SUB-FAMILY B MEMBER 6"/>
    <property type="match status" value="1"/>
</dbReference>
<comment type="subcellular location">
    <subcellularLocation>
        <location evidence="1">Cell membrane</location>
        <topology evidence="1">Multi-pass membrane protein</topology>
    </subcellularLocation>
</comment>
<gene>
    <name evidence="14" type="ORF">BN13_190032</name>
</gene>
<dbReference type="SMART" id="SM00382">
    <property type="entry name" value="AAA"/>
    <property type="match status" value="1"/>
</dbReference>
<dbReference type="InterPro" id="IPR011527">
    <property type="entry name" value="ABC1_TM_dom"/>
</dbReference>
<dbReference type="InterPro" id="IPR039421">
    <property type="entry name" value="Type_1_exporter"/>
</dbReference>
<reference evidence="14 15" key="1">
    <citation type="journal article" date="2013" name="ISME J.">
        <title>A metabolic model for members of the genus Tetrasphaera involved in enhanced biological phosphorus removal.</title>
        <authorList>
            <person name="Kristiansen R."/>
            <person name="Nguyen H.T.T."/>
            <person name="Saunders A.M."/>
            <person name="Nielsen J.L."/>
            <person name="Wimmer R."/>
            <person name="Le V.Q."/>
            <person name="McIlroy S.J."/>
            <person name="Petrovski S."/>
            <person name="Seviour R.J."/>
            <person name="Calteau A."/>
            <person name="Nielsen K.L."/>
            <person name="Nielsen P.H."/>
        </authorList>
    </citation>
    <scope>NUCLEOTIDE SEQUENCE [LARGE SCALE GENOMIC DNA]</scope>
    <source>
        <strain evidence="14 15">Ben 74</strain>
    </source>
</reference>
<dbReference type="SUPFAM" id="SSF52540">
    <property type="entry name" value="P-loop containing nucleoside triphosphate hydrolases"/>
    <property type="match status" value="1"/>
</dbReference>
<dbReference type="PROSITE" id="PS50929">
    <property type="entry name" value="ABC_TM1F"/>
    <property type="match status" value="1"/>
</dbReference>
<protein>
    <submittedName>
        <fullName evidence="14">ABC transporter related protein</fullName>
    </submittedName>
</protein>
<feature type="transmembrane region" description="Helical" evidence="11">
    <location>
        <begin position="255"/>
        <end position="276"/>
    </location>
</feature>
<evidence type="ECO:0000256" key="6">
    <source>
        <dbReference type="ARBA" id="ARBA00022840"/>
    </source>
</evidence>
<dbReference type="GO" id="GO:0034040">
    <property type="term" value="F:ATPase-coupled lipid transmembrane transporter activity"/>
    <property type="evidence" value="ECO:0007669"/>
    <property type="project" value="TreeGrafter"/>
</dbReference>
<evidence type="ECO:0000313" key="14">
    <source>
        <dbReference type="EMBL" id="CCI52627.1"/>
    </source>
</evidence>
<dbReference type="GO" id="GO:0005886">
    <property type="term" value="C:plasma membrane"/>
    <property type="evidence" value="ECO:0007669"/>
    <property type="project" value="UniProtKB-SubCell"/>
</dbReference>
<dbReference type="EMBL" id="CAJC01000101">
    <property type="protein sequence ID" value="CCI52627.1"/>
    <property type="molecule type" value="Genomic_DNA"/>
</dbReference>
<keyword evidence="8 11" id="KW-0472">Membrane</keyword>
<name>A0A077MCP2_9MICO</name>
<feature type="transmembrane region" description="Helical" evidence="11">
    <location>
        <begin position="67"/>
        <end position="86"/>
    </location>
</feature>
<dbReference type="SUPFAM" id="SSF90123">
    <property type="entry name" value="ABC transporter transmembrane region"/>
    <property type="match status" value="1"/>
</dbReference>
<keyword evidence="7 11" id="KW-1133">Transmembrane helix</keyword>
<evidence type="ECO:0000256" key="2">
    <source>
        <dbReference type="ARBA" id="ARBA00022448"/>
    </source>
</evidence>
<dbReference type="AlphaFoldDB" id="A0A077MCP2"/>
<dbReference type="RefSeq" id="WP_048548900.1">
    <property type="nucleotide sequence ID" value="NZ_HF571038.1"/>
</dbReference>
<keyword evidence="5" id="KW-0547">Nucleotide-binding</keyword>
<keyword evidence="15" id="KW-1185">Reference proteome</keyword>
<keyword evidence="4 11" id="KW-0812">Transmembrane</keyword>
<evidence type="ECO:0000256" key="1">
    <source>
        <dbReference type="ARBA" id="ARBA00004651"/>
    </source>
</evidence>
<feature type="domain" description="ABC transporter" evidence="12">
    <location>
        <begin position="357"/>
        <end position="590"/>
    </location>
</feature>
<dbReference type="InterPro" id="IPR003593">
    <property type="entry name" value="AAA+_ATPase"/>
</dbReference>
<comment type="similarity">
    <text evidence="9">Belongs to the ABC transporter superfamily. Lipid exporter (TC 3.A.1.106) family.</text>
</comment>
<evidence type="ECO:0000256" key="4">
    <source>
        <dbReference type="ARBA" id="ARBA00022692"/>
    </source>
</evidence>
<dbReference type="STRING" id="1193518.BN13_190032"/>
<keyword evidence="3" id="KW-1003">Cell membrane</keyword>
<evidence type="ECO:0000256" key="9">
    <source>
        <dbReference type="ARBA" id="ARBA00061644"/>
    </source>
</evidence>
<feature type="domain" description="ABC transmembrane type-1" evidence="13">
    <location>
        <begin position="25"/>
        <end position="311"/>
    </location>
</feature>
<dbReference type="Pfam" id="PF00005">
    <property type="entry name" value="ABC_tran"/>
    <property type="match status" value="1"/>
</dbReference>
<dbReference type="FunFam" id="3.40.50.300:FF:000299">
    <property type="entry name" value="ABC transporter ATP-binding protein/permease"/>
    <property type="match status" value="1"/>
</dbReference>
<dbReference type="Proteomes" id="UP000035720">
    <property type="component" value="Unassembled WGS sequence"/>
</dbReference>
<organism evidence="14 15">
    <name type="scientific">Nostocoides jenkinsii Ben 74</name>
    <dbReference type="NCBI Taxonomy" id="1193518"/>
    <lineage>
        <taxon>Bacteria</taxon>
        <taxon>Bacillati</taxon>
        <taxon>Actinomycetota</taxon>
        <taxon>Actinomycetes</taxon>
        <taxon>Micrococcales</taxon>
        <taxon>Intrasporangiaceae</taxon>
        <taxon>Nostocoides</taxon>
    </lineage>
</organism>
<feature type="transmembrane region" description="Helical" evidence="11">
    <location>
        <begin position="136"/>
        <end position="155"/>
    </location>
</feature>
<accession>A0A077MCP2</accession>
<evidence type="ECO:0000313" key="15">
    <source>
        <dbReference type="Proteomes" id="UP000035720"/>
    </source>
</evidence>
<evidence type="ECO:0000256" key="10">
    <source>
        <dbReference type="SAM" id="MobiDB-lite"/>
    </source>
</evidence>
<dbReference type="GO" id="GO:0016887">
    <property type="term" value="F:ATP hydrolysis activity"/>
    <property type="evidence" value="ECO:0007669"/>
    <property type="project" value="InterPro"/>
</dbReference>
<evidence type="ECO:0000256" key="5">
    <source>
        <dbReference type="ARBA" id="ARBA00022741"/>
    </source>
</evidence>
<keyword evidence="2" id="KW-0813">Transport</keyword>
<feature type="transmembrane region" description="Helical" evidence="11">
    <location>
        <begin position="288"/>
        <end position="306"/>
    </location>
</feature>
<dbReference type="InterPro" id="IPR027417">
    <property type="entry name" value="P-loop_NTPase"/>
</dbReference>
<dbReference type="InterPro" id="IPR017871">
    <property type="entry name" value="ABC_transporter-like_CS"/>
</dbReference>
<feature type="region of interest" description="Disordered" evidence="10">
    <location>
        <begin position="596"/>
        <end position="621"/>
    </location>
</feature>
<evidence type="ECO:0000259" key="12">
    <source>
        <dbReference type="PROSITE" id="PS50893"/>
    </source>
</evidence>
<dbReference type="GO" id="GO:0140359">
    <property type="term" value="F:ABC-type transporter activity"/>
    <property type="evidence" value="ECO:0007669"/>
    <property type="project" value="InterPro"/>
</dbReference>
<dbReference type="GO" id="GO:0005524">
    <property type="term" value="F:ATP binding"/>
    <property type="evidence" value="ECO:0007669"/>
    <property type="project" value="UniProtKB-KW"/>
</dbReference>